<gene>
    <name evidence="3" type="primary">LOC108900615</name>
</gene>
<feature type="region of interest" description="Disordered" evidence="1">
    <location>
        <begin position="339"/>
        <end position="366"/>
    </location>
</feature>
<dbReference type="KEGG" id="lcf:108900615"/>
<dbReference type="RefSeq" id="XP_018557284.1">
    <property type="nucleotide sequence ID" value="XM_018701768.2"/>
</dbReference>
<dbReference type="AlphaFoldDB" id="A0AAJ7VJM1"/>
<evidence type="ECO:0000313" key="3">
    <source>
        <dbReference type="RefSeq" id="XP_018557284.1"/>
    </source>
</evidence>
<evidence type="ECO:0000313" key="2">
    <source>
        <dbReference type="Proteomes" id="UP000694890"/>
    </source>
</evidence>
<proteinExistence type="predicted"/>
<dbReference type="Proteomes" id="UP000694890">
    <property type="component" value="Linkage group LG7_2"/>
</dbReference>
<reference evidence="3" key="1">
    <citation type="submission" date="2025-08" db="UniProtKB">
        <authorList>
            <consortium name="RefSeq"/>
        </authorList>
    </citation>
    <scope>IDENTIFICATION</scope>
    <source>
        <tissue evidence="3">Brain</tissue>
    </source>
</reference>
<evidence type="ECO:0000256" key="1">
    <source>
        <dbReference type="SAM" id="MobiDB-lite"/>
    </source>
</evidence>
<organism evidence="2 3">
    <name type="scientific">Lates calcarifer</name>
    <name type="common">Barramundi</name>
    <name type="synonym">Holocentrus calcarifer</name>
    <dbReference type="NCBI Taxonomy" id="8187"/>
    <lineage>
        <taxon>Eukaryota</taxon>
        <taxon>Metazoa</taxon>
        <taxon>Chordata</taxon>
        <taxon>Craniata</taxon>
        <taxon>Vertebrata</taxon>
        <taxon>Euteleostomi</taxon>
        <taxon>Actinopterygii</taxon>
        <taxon>Neopterygii</taxon>
        <taxon>Teleostei</taxon>
        <taxon>Neoteleostei</taxon>
        <taxon>Acanthomorphata</taxon>
        <taxon>Carangaria</taxon>
        <taxon>Carangaria incertae sedis</taxon>
        <taxon>Centropomidae</taxon>
        <taxon>Lates</taxon>
    </lineage>
</organism>
<sequence length="450" mass="50613">MPLSSSSQSLSHRLYVTNQIYTDLHRVNDGVIISMEKVPNCALIDEASLDMDEEMSSEELGELRCSDLDVPLFTSETFEPVIGIFLKDIRDEQWMLLEARNIDSDMIFLLSNMCHAIVEMASDLILEAVEPQVLTWVQRQTSLDSASSSTNTSILKDRNYYRVTEEDIQASFGDSLQQCFGASLGVEQERSLDSDKLLGLFSAAVKRKVNLELDLISESVTKPEEPATETQSCDSHTEDMVYHIAHILRRCVPHLESSYNQGCQGSNCSGCGCIDEAMVLEDFEEEEDITETVCSGGHCPDEMADIKDCREEEDMAEPGRAESYSPLKVIIIEDFNEEEEIEDSDTPAHERPEHSQTDGMQRTSGGNSLVKKVWRCFRKKNSKVSPACEVKNHREVKEFEKGSNASAFKEPEVPHHHHNALFSGQNLQEALHLLPANVDNWMTGTRKYCV</sequence>
<accession>A0AAJ7VJM1</accession>
<feature type="compositionally biased region" description="Basic and acidic residues" evidence="1">
    <location>
        <begin position="346"/>
        <end position="356"/>
    </location>
</feature>
<dbReference type="GeneID" id="108900615"/>
<feature type="compositionally biased region" description="Polar residues" evidence="1">
    <location>
        <begin position="357"/>
        <end position="366"/>
    </location>
</feature>
<name>A0AAJ7VJM1_LATCA</name>
<protein>
    <submittedName>
        <fullName evidence="3">Uncharacterized protein LOC108900615</fullName>
    </submittedName>
</protein>